<evidence type="ECO:0000256" key="6">
    <source>
        <dbReference type="PROSITE-ProRule" id="PRU00169"/>
    </source>
</evidence>
<keyword evidence="3" id="KW-0805">Transcription regulation</keyword>
<keyword evidence="4" id="KW-0238">DNA-binding</keyword>
<dbReference type="PANTHER" id="PTHR48111:SF1">
    <property type="entry name" value="TWO-COMPONENT RESPONSE REGULATOR ORR33"/>
    <property type="match status" value="1"/>
</dbReference>
<name>A0ABT2NAW0_9CYAN</name>
<feature type="domain" description="Response regulatory" evidence="7">
    <location>
        <begin position="110"/>
        <end position="226"/>
    </location>
</feature>
<comment type="caution">
    <text evidence="8">The sequence shown here is derived from an EMBL/GenBank/DDBJ whole genome shotgun (WGS) entry which is preliminary data.</text>
</comment>
<dbReference type="InterPro" id="IPR001789">
    <property type="entry name" value="Sig_transdc_resp-reg_receiver"/>
</dbReference>
<dbReference type="SUPFAM" id="SSF55785">
    <property type="entry name" value="PYP-like sensor domain (PAS domain)"/>
    <property type="match status" value="1"/>
</dbReference>
<keyword evidence="2" id="KW-0902">Two-component regulatory system</keyword>
<dbReference type="EMBL" id="JAMXFA010000028">
    <property type="protein sequence ID" value="MCT7979839.1"/>
    <property type="molecule type" value="Genomic_DNA"/>
</dbReference>
<dbReference type="Pfam" id="PF26355">
    <property type="entry name" value="HTH_VMAP-M9"/>
    <property type="match status" value="1"/>
</dbReference>
<evidence type="ECO:0000313" key="9">
    <source>
        <dbReference type="Proteomes" id="UP001525961"/>
    </source>
</evidence>
<evidence type="ECO:0000313" key="8">
    <source>
        <dbReference type="EMBL" id="MCT7979839.1"/>
    </source>
</evidence>
<dbReference type="Gene3D" id="3.40.50.2300">
    <property type="match status" value="1"/>
</dbReference>
<dbReference type="InterPro" id="IPR058651">
    <property type="entry name" value="HTH_VMAP-M9"/>
</dbReference>
<dbReference type="RefSeq" id="WP_261236478.1">
    <property type="nucleotide sequence ID" value="NZ_JAMXFA010000028.1"/>
</dbReference>
<dbReference type="SMART" id="SM00448">
    <property type="entry name" value="REC"/>
    <property type="match status" value="1"/>
</dbReference>
<dbReference type="Gene3D" id="3.30.450.20">
    <property type="entry name" value="PAS domain"/>
    <property type="match status" value="1"/>
</dbReference>
<gene>
    <name evidence="8" type="ORF">NG792_19145</name>
</gene>
<keyword evidence="5" id="KW-0804">Transcription</keyword>
<dbReference type="PROSITE" id="PS50110">
    <property type="entry name" value="RESPONSE_REGULATORY"/>
    <property type="match status" value="1"/>
</dbReference>
<keyword evidence="1 6" id="KW-0597">Phosphoprotein</keyword>
<dbReference type="Proteomes" id="UP001525961">
    <property type="component" value="Unassembled WGS sequence"/>
</dbReference>
<dbReference type="InterPro" id="IPR035965">
    <property type="entry name" value="PAS-like_dom_sf"/>
</dbReference>
<proteinExistence type="predicted"/>
<evidence type="ECO:0000256" key="3">
    <source>
        <dbReference type="ARBA" id="ARBA00023015"/>
    </source>
</evidence>
<feature type="modified residue" description="4-aspartylphosphate" evidence="6">
    <location>
        <position position="159"/>
    </location>
</feature>
<protein>
    <submittedName>
        <fullName evidence="8">Response regulator</fullName>
    </submittedName>
</protein>
<reference evidence="8 9" key="1">
    <citation type="journal article" date="2022" name="Front. Microbiol.">
        <title>High genomic differentiation and limited gene flow indicate recent cryptic speciation within the genus Laspinema (cyanobacteria).</title>
        <authorList>
            <person name="Stanojkovic A."/>
            <person name="Skoupy S."/>
            <person name="Skaloud P."/>
            <person name="Dvorak P."/>
        </authorList>
    </citation>
    <scope>NUCLEOTIDE SEQUENCE [LARGE SCALE GENOMIC DNA]</scope>
    <source>
        <strain evidence="8 9">D3b</strain>
    </source>
</reference>
<evidence type="ECO:0000259" key="7">
    <source>
        <dbReference type="PROSITE" id="PS50110"/>
    </source>
</evidence>
<dbReference type="InterPro" id="IPR039420">
    <property type="entry name" value="WalR-like"/>
</dbReference>
<evidence type="ECO:0000256" key="1">
    <source>
        <dbReference type="ARBA" id="ARBA00022553"/>
    </source>
</evidence>
<dbReference type="Pfam" id="PF00072">
    <property type="entry name" value="Response_reg"/>
    <property type="match status" value="1"/>
</dbReference>
<evidence type="ECO:0000256" key="4">
    <source>
        <dbReference type="ARBA" id="ARBA00023125"/>
    </source>
</evidence>
<accession>A0ABT2NAW0</accession>
<dbReference type="InterPro" id="IPR011006">
    <property type="entry name" value="CheY-like_superfamily"/>
</dbReference>
<evidence type="ECO:0000256" key="2">
    <source>
        <dbReference type="ARBA" id="ARBA00023012"/>
    </source>
</evidence>
<keyword evidence="9" id="KW-1185">Reference proteome</keyword>
<dbReference type="SUPFAM" id="SSF52172">
    <property type="entry name" value="CheY-like"/>
    <property type="match status" value="1"/>
</dbReference>
<sequence>MMTFEEALEFIESTLESKGLKQLNTSEKEILKAAWENEGYSSIADSLYLSVGHIKDVAALLWKRLSEVYHQKITKNNFRYFMDNRAIKAANIFQNNCQEPTRHNDLSTVNILIVQPRESTQESLAERLTERGYRISTTLAGDMALATARHTQPDLILIDIKMPELGGYEVYKAMQTAEDAAEIPVIFLSVTAETFNRIKDLKLGWVDYINKPFNLEELIVRIDNQITIQQKKHLLEQQIQQHKEIAEILYQSRALLASLLNSSFDGIAAMQSVRNPTTAEIQDFRCLVVNLSMAKILGEKRDDLTGARAKKVLAKLVPGLFDSLVQVVETGQLLEQKFLYEINGEHKWYYLKAVKVGDGFSTILREVAEI</sequence>
<organism evidence="8 9">
    <name type="scientific">Laspinema olomoucense D3b</name>
    <dbReference type="NCBI Taxonomy" id="2953688"/>
    <lineage>
        <taxon>Bacteria</taxon>
        <taxon>Bacillati</taxon>
        <taxon>Cyanobacteriota</taxon>
        <taxon>Cyanophyceae</taxon>
        <taxon>Oscillatoriophycideae</taxon>
        <taxon>Oscillatoriales</taxon>
        <taxon>Laspinemataceae</taxon>
        <taxon>Laspinema</taxon>
        <taxon>Laspinema olomoucense</taxon>
    </lineage>
</organism>
<dbReference type="PANTHER" id="PTHR48111">
    <property type="entry name" value="REGULATOR OF RPOS"/>
    <property type="match status" value="1"/>
</dbReference>
<evidence type="ECO:0000256" key="5">
    <source>
        <dbReference type="ARBA" id="ARBA00023163"/>
    </source>
</evidence>